<name>A0A9D2YL64_NOTFU</name>
<dbReference type="OMA" id="WPDVYSG"/>
<reference evidence="2" key="1">
    <citation type="submission" date="2020-03" db="EMBL/GenBank/DDBJ databases">
        <title>Intra-Species Differences in Population Size shape Life History and Genome Evolution.</title>
        <authorList>
            <person name="Willemsen D."/>
            <person name="Cui R."/>
            <person name="Valenzano D.R."/>
        </authorList>
    </citation>
    <scope>NUCLEOTIDE SEQUENCE</scope>
    <source>
        <strain evidence="2">GRZ</strain>
        <tissue evidence="2">Whole</tissue>
    </source>
</reference>
<evidence type="ECO:0000313" key="2">
    <source>
        <dbReference type="EMBL" id="KAF7221823.1"/>
    </source>
</evidence>
<dbReference type="Proteomes" id="UP000822369">
    <property type="component" value="Chromosome 5"/>
</dbReference>
<accession>A0A9D2YL64</accession>
<gene>
    <name evidence="2" type="ORF">G4P62_008666</name>
</gene>
<dbReference type="EMBL" id="JAAVVJ010000005">
    <property type="protein sequence ID" value="KAF7221823.1"/>
    <property type="molecule type" value="Genomic_DNA"/>
</dbReference>
<evidence type="ECO:0000313" key="3">
    <source>
        <dbReference type="Proteomes" id="UP000822369"/>
    </source>
</evidence>
<organism evidence="2 3">
    <name type="scientific">Nothobranchius furzeri</name>
    <name type="common">Turquoise killifish</name>
    <dbReference type="NCBI Taxonomy" id="105023"/>
    <lineage>
        <taxon>Eukaryota</taxon>
        <taxon>Metazoa</taxon>
        <taxon>Chordata</taxon>
        <taxon>Craniata</taxon>
        <taxon>Vertebrata</taxon>
        <taxon>Euteleostomi</taxon>
        <taxon>Actinopterygii</taxon>
        <taxon>Neopterygii</taxon>
        <taxon>Teleostei</taxon>
        <taxon>Neoteleostei</taxon>
        <taxon>Acanthomorphata</taxon>
        <taxon>Ovalentaria</taxon>
        <taxon>Atherinomorphae</taxon>
        <taxon>Cyprinodontiformes</taxon>
        <taxon>Nothobranchiidae</taxon>
        <taxon>Nothobranchius</taxon>
    </lineage>
</organism>
<proteinExistence type="predicted"/>
<sequence length="156" mass="17303">MEMDTDLGDSESLHGGLNLRDPLDRILVDTVSQQQGWIRFYDVKGPPSHRFSCGQSPYTDGATWERKFCILTDSQLILINRNNESAGEPQEAPANSSRAQSLRRTVSVPSEGQFPEFQPEEAAMQGKHIDCTYKVENLFMLSPVAESGAVRLGADD</sequence>
<comment type="caution">
    <text evidence="2">The sequence shown here is derived from an EMBL/GenBank/DDBJ whole genome shotgun (WGS) entry which is preliminary data.</text>
</comment>
<dbReference type="AlphaFoldDB" id="A0A9D2YL64"/>
<evidence type="ECO:0000256" key="1">
    <source>
        <dbReference type="SAM" id="MobiDB-lite"/>
    </source>
</evidence>
<feature type="region of interest" description="Disordered" evidence="1">
    <location>
        <begin position="81"/>
        <end position="121"/>
    </location>
</feature>
<protein>
    <submittedName>
        <fullName evidence="2">Transcript variant X2</fullName>
    </submittedName>
</protein>
<feature type="compositionally biased region" description="Polar residues" evidence="1">
    <location>
        <begin position="93"/>
        <end position="110"/>
    </location>
</feature>